<feature type="compositionally biased region" description="Basic and acidic residues" evidence="1">
    <location>
        <begin position="184"/>
        <end position="199"/>
    </location>
</feature>
<dbReference type="Proteomes" id="UP001152797">
    <property type="component" value="Unassembled WGS sequence"/>
</dbReference>
<name>A0A9P1G5N7_9DINO</name>
<evidence type="ECO:0000256" key="1">
    <source>
        <dbReference type="SAM" id="MobiDB-lite"/>
    </source>
</evidence>
<organism evidence="3">
    <name type="scientific">Cladocopium goreaui</name>
    <dbReference type="NCBI Taxonomy" id="2562237"/>
    <lineage>
        <taxon>Eukaryota</taxon>
        <taxon>Sar</taxon>
        <taxon>Alveolata</taxon>
        <taxon>Dinophyceae</taxon>
        <taxon>Suessiales</taxon>
        <taxon>Symbiodiniaceae</taxon>
        <taxon>Cladocopium</taxon>
    </lineage>
</organism>
<dbReference type="PANTHER" id="PTHR15744">
    <property type="entry name" value="BLOM7"/>
    <property type="match status" value="1"/>
</dbReference>
<feature type="domain" description="KHDC4/BBP-like KH-domain type I" evidence="2">
    <location>
        <begin position="245"/>
        <end position="319"/>
    </location>
</feature>
<accession>A0A9P1G5N7</accession>
<evidence type="ECO:0000313" key="4">
    <source>
        <dbReference type="EMBL" id="CAL4787833.1"/>
    </source>
</evidence>
<dbReference type="PANTHER" id="PTHR15744:SF0">
    <property type="entry name" value="KH HOMOLOGY DOMAIN-CONTAINING PROTEIN 4"/>
    <property type="match status" value="1"/>
</dbReference>
<dbReference type="CDD" id="cd22386">
    <property type="entry name" value="KH-I_KHDC4_rpt2"/>
    <property type="match status" value="1"/>
</dbReference>
<feature type="region of interest" description="Disordered" evidence="1">
    <location>
        <begin position="1"/>
        <end position="45"/>
    </location>
</feature>
<gene>
    <name evidence="3" type="ORF">C1SCF055_LOCUS26633</name>
</gene>
<evidence type="ECO:0000313" key="5">
    <source>
        <dbReference type="Proteomes" id="UP001152797"/>
    </source>
</evidence>
<evidence type="ECO:0000259" key="2">
    <source>
        <dbReference type="Pfam" id="PF22675"/>
    </source>
</evidence>
<sequence>MSCAAVHGFEAPSGERDLTASSSGANCRDPPEEEEDRLSTAAPSICEEATTRWADTLDGHKRWADLLDSDDEDLKCVPAVQSKTKKRWADLADELEEGTDTTQSPEDLDTKTGDVTSPSCHEESPSWKVKGSRDRWPRDSRASGSTSWSASWTSSWTSPWSASSSSHAPGGWGNQMQWRPRHGHEHEAKTSYNEGHRSNWGDSWGGWYERPKGKGKGKSKAKGEGKSVGVASKCQCQFIIGIEEENKFRVCRRLLGPQGQHMKEIAQGTGAKLRLRGRGSKFLEGPEQQESSDPLMLCVSAPDPASYEKTKRHISSLLEDIYAQYRDFQQTEGGEGCKATTPRLNLHEGPRPGSF</sequence>
<dbReference type="OrthoDB" id="5989967at2759"/>
<reference evidence="3" key="1">
    <citation type="submission" date="2022-10" db="EMBL/GenBank/DDBJ databases">
        <authorList>
            <person name="Chen Y."/>
            <person name="Dougan E. K."/>
            <person name="Chan C."/>
            <person name="Rhodes N."/>
            <person name="Thang M."/>
        </authorList>
    </citation>
    <scope>NUCLEOTIDE SEQUENCE</scope>
</reference>
<dbReference type="InterPro" id="IPR055256">
    <property type="entry name" value="KH_1_KHDC4/BBP-like"/>
</dbReference>
<feature type="region of interest" description="Disordered" evidence="1">
    <location>
        <begin position="332"/>
        <end position="355"/>
    </location>
</feature>
<dbReference type="Pfam" id="PF22675">
    <property type="entry name" value="KH-I_KHDC4-BBP"/>
    <property type="match status" value="1"/>
</dbReference>
<feature type="compositionally biased region" description="Basic and acidic residues" evidence="1">
    <location>
        <begin position="120"/>
        <end position="141"/>
    </location>
</feature>
<keyword evidence="5" id="KW-1185">Reference proteome</keyword>
<feature type="region of interest" description="Disordered" evidence="1">
    <location>
        <begin position="80"/>
        <end position="226"/>
    </location>
</feature>
<comment type="caution">
    <text evidence="3">The sequence shown here is derived from an EMBL/GenBank/DDBJ whole genome shotgun (WGS) entry which is preliminary data.</text>
</comment>
<feature type="compositionally biased region" description="Basic and acidic residues" evidence="1">
    <location>
        <begin position="345"/>
        <end position="355"/>
    </location>
</feature>
<evidence type="ECO:0000313" key="3">
    <source>
        <dbReference type="EMBL" id="CAI4000521.1"/>
    </source>
</evidence>
<reference evidence="4 5" key="2">
    <citation type="submission" date="2024-05" db="EMBL/GenBank/DDBJ databases">
        <authorList>
            <person name="Chen Y."/>
            <person name="Shah S."/>
            <person name="Dougan E. K."/>
            <person name="Thang M."/>
            <person name="Chan C."/>
        </authorList>
    </citation>
    <scope>NUCLEOTIDE SEQUENCE [LARGE SCALE GENOMIC DNA]</scope>
</reference>
<dbReference type="InterPro" id="IPR047889">
    <property type="entry name" value="KHDC4_KH-I_second"/>
</dbReference>
<dbReference type="EMBL" id="CAMXCT030002793">
    <property type="protein sequence ID" value="CAL4787833.1"/>
    <property type="molecule type" value="Genomic_DNA"/>
</dbReference>
<dbReference type="Gene3D" id="3.30.1370.10">
    <property type="entry name" value="K Homology domain, type 1"/>
    <property type="match status" value="1"/>
</dbReference>
<dbReference type="SUPFAM" id="SSF54791">
    <property type="entry name" value="Eukaryotic type KH-domain (KH-domain type I)"/>
    <property type="match status" value="1"/>
</dbReference>
<dbReference type="InterPro" id="IPR031121">
    <property type="entry name" value="RIK/BLOM7"/>
</dbReference>
<proteinExistence type="predicted"/>
<dbReference type="EMBL" id="CAMXCT020002793">
    <property type="protein sequence ID" value="CAL1153896.1"/>
    <property type="molecule type" value="Genomic_DNA"/>
</dbReference>
<dbReference type="InterPro" id="IPR036612">
    <property type="entry name" value="KH_dom_type_1_sf"/>
</dbReference>
<feature type="compositionally biased region" description="Low complexity" evidence="1">
    <location>
        <begin position="142"/>
        <end position="169"/>
    </location>
</feature>
<dbReference type="GO" id="GO:0005634">
    <property type="term" value="C:nucleus"/>
    <property type="evidence" value="ECO:0007669"/>
    <property type="project" value="InterPro"/>
</dbReference>
<dbReference type="EMBL" id="CAMXCT010002793">
    <property type="protein sequence ID" value="CAI4000521.1"/>
    <property type="molecule type" value="Genomic_DNA"/>
</dbReference>
<dbReference type="GO" id="GO:0003723">
    <property type="term" value="F:RNA binding"/>
    <property type="evidence" value="ECO:0007669"/>
    <property type="project" value="InterPro"/>
</dbReference>
<dbReference type="AlphaFoldDB" id="A0A9P1G5N7"/>
<protein>
    <submittedName>
        <fullName evidence="4">K Homology domain-containing protein</fullName>
    </submittedName>
</protein>